<keyword evidence="1" id="KW-0812">Transmembrane</keyword>
<sequence>MTDFLALLTAHILADFYFQPAEWVLGKRKNGWKSRSLYAHLLVVTVLSYLFLGRWAQPHVALLIGLAHGLIDIIKLRFDTQKTTGWFIYDQLLHLVSLVAAAWLLNRADAVSLETVMSFVRNPRVFGAVAGVLLCLTPVSFLVGMFTRPWRAELERIAPGAEDNLDNAGRWIGMSERLLIFVFVWLGQYAAIGFLIAAKSLLRYNDKHPADIPASYVSKKSEYVLVGTLASYTCAIMIALAVRLLK</sequence>
<feature type="transmembrane region" description="Helical" evidence="1">
    <location>
        <begin position="86"/>
        <end position="105"/>
    </location>
</feature>
<dbReference type="RefSeq" id="WP_345026959.1">
    <property type="nucleotide sequence ID" value="NZ_BAABEY010000011.1"/>
</dbReference>
<dbReference type="Pfam" id="PF11750">
    <property type="entry name" value="DUF3307"/>
    <property type="match status" value="1"/>
</dbReference>
<keyword evidence="1" id="KW-1133">Transmembrane helix</keyword>
<protein>
    <submittedName>
        <fullName evidence="2">DUF3307 domain-containing protein</fullName>
    </submittedName>
</protein>
<evidence type="ECO:0000313" key="3">
    <source>
        <dbReference type="Proteomes" id="UP001501508"/>
    </source>
</evidence>
<comment type="caution">
    <text evidence="2">The sequence shown here is derived from an EMBL/GenBank/DDBJ whole genome shotgun (WGS) entry which is preliminary data.</text>
</comment>
<feature type="transmembrane region" description="Helical" evidence="1">
    <location>
        <begin position="125"/>
        <end position="146"/>
    </location>
</feature>
<name>A0ABP8LT49_9BACT</name>
<feature type="transmembrane region" description="Helical" evidence="1">
    <location>
        <begin position="178"/>
        <end position="198"/>
    </location>
</feature>
<keyword evidence="1" id="KW-0472">Membrane</keyword>
<gene>
    <name evidence="2" type="ORF">GCM10023091_09820</name>
</gene>
<organism evidence="2 3">
    <name type="scientific">Ravibacter arvi</name>
    <dbReference type="NCBI Taxonomy" id="2051041"/>
    <lineage>
        <taxon>Bacteria</taxon>
        <taxon>Pseudomonadati</taxon>
        <taxon>Bacteroidota</taxon>
        <taxon>Cytophagia</taxon>
        <taxon>Cytophagales</taxon>
        <taxon>Spirosomataceae</taxon>
        <taxon>Ravibacter</taxon>
    </lineage>
</organism>
<reference evidence="3" key="1">
    <citation type="journal article" date="2019" name="Int. J. Syst. Evol. Microbiol.">
        <title>The Global Catalogue of Microorganisms (GCM) 10K type strain sequencing project: providing services to taxonomists for standard genome sequencing and annotation.</title>
        <authorList>
            <consortium name="The Broad Institute Genomics Platform"/>
            <consortium name="The Broad Institute Genome Sequencing Center for Infectious Disease"/>
            <person name="Wu L."/>
            <person name="Ma J."/>
        </authorList>
    </citation>
    <scope>NUCLEOTIDE SEQUENCE [LARGE SCALE GENOMIC DNA]</scope>
    <source>
        <strain evidence="3">JCM 31920</strain>
    </source>
</reference>
<dbReference type="Proteomes" id="UP001501508">
    <property type="component" value="Unassembled WGS sequence"/>
</dbReference>
<accession>A0ABP8LT49</accession>
<feature type="transmembrane region" description="Helical" evidence="1">
    <location>
        <begin position="36"/>
        <end position="52"/>
    </location>
</feature>
<feature type="transmembrane region" description="Helical" evidence="1">
    <location>
        <begin position="223"/>
        <end position="245"/>
    </location>
</feature>
<dbReference type="EMBL" id="BAABEY010000011">
    <property type="protein sequence ID" value="GAA4434606.1"/>
    <property type="molecule type" value="Genomic_DNA"/>
</dbReference>
<dbReference type="InterPro" id="IPR021737">
    <property type="entry name" value="Phage_phiKZ_Orf197"/>
</dbReference>
<evidence type="ECO:0000256" key="1">
    <source>
        <dbReference type="SAM" id="Phobius"/>
    </source>
</evidence>
<evidence type="ECO:0000313" key="2">
    <source>
        <dbReference type="EMBL" id="GAA4434606.1"/>
    </source>
</evidence>
<proteinExistence type="predicted"/>
<keyword evidence="3" id="KW-1185">Reference proteome</keyword>